<sequence>MAAYAWLRCEREEDEDCYDVLRSANIIGRKGEYFHAENRYVRLSLIRTEDDFNNLIYRLHELVGGEPYKLAEASRKTMLPHSTTGGTADIAIDSGRATM</sequence>
<dbReference type="InterPro" id="IPR015424">
    <property type="entry name" value="PyrdxlP-dep_Trfase"/>
</dbReference>
<dbReference type="AlphaFoldDB" id="A0AAN7JWD6"/>
<proteinExistence type="predicted"/>
<comment type="caution">
    <text evidence="2">The sequence shown here is derived from an EMBL/GenBank/DDBJ whole genome shotgun (WGS) entry which is preliminary data.</text>
</comment>
<dbReference type="Gene3D" id="3.90.1150.10">
    <property type="entry name" value="Aspartate Aminotransferase, domain 1"/>
    <property type="match status" value="1"/>
</dbReference>
<dbReference type="Proteomes" id="UP001345219">
    <property type="component" value="Chromosome 6"/>
</dbReference>
<feature type="domain" description="Alliinase C-terminal" evidence="1">
    <location>
        <begin position="3"/>
        <end position="63"/>
    </location>
</feature>
<evidence type="ECO:0000313" key="3">
    <source>
        <dbReference type="Proteomes" id="UP001345219"/>
    </source>
</evidence>
<accession>A0AAN7JWD6</accession>
<dbReference type="Pfam" id="PF04864">
    <property type="entry name" value="Alliinase_C"/>
    <property type="match status" value="1"/>
</dbReference>
<name>A0AAN7JWD6_9MYRT</name>
<dbReference type="InterPro" id="IPR006948">
    <property type="entry name" value="Alliinase_C"/>
</dbReference>
<dbReference type="EMBL" id="JAXIOK010000013">
    <property type="protein sequence ID" value="KAK4756178.1"/>
    <property type="molecule type" value="Genomic_DNA"/>
</dbReference>
<dbReference type="SUPFAM" id="SSF53383">
    <property type="entry name" value="PLP-dependent transferases"/>
    <property type="match status" value="1"/>
</dbReference>
<reference evidence="2 3" key="1">
    <citation type="journal article" date="2023" name="Hortic Res">
        <title>Pangenome of water caltrop reveals structural variations and asymmetric subgenome divergence after allopolyploidization.</title>
        <authorList>
            <person name="Zhang X."/>
            <person name="Chen Y."/>
            <person name="Wang L."/>
            <person name="Yuan Y."/>
            <person name="Fang M."/>
            <person name="Shi L."/>
            <person name="Lu R."/>
            <person name="Comes H.P."/>
            <person name="Ma Y."/>
            <person name="Chen Y."/>
            <person name="Huang G."/>
            <person name="Zhou Y."/>
            <person name="Zheng Z."/>
            <person name="Qiu Y."/>
        </authorList>
    </citation>
    <scope>NUCLEOTIDE SEQUENCE [LARGE SCALE GENOMIC DNA]</scope>
    <source>
        <tissue evidence="2">Roots</tissue>
    </source>
</reference>
<dbReference type="InterPro" id="IPR015422">
    <property type="entry name" value="PyrdxlP-dep_Trfase_small"/>
</dbReference>
<evidence type="ECO:0000313" key="2">
    <source>
        <dbReference type="EMBL" id="KAK4756178.1"/>
    </source>
</evidence>
<keyword evidence="3" id="KW-1185">Reference proteome</keyword>
<protein>
    <recommendedName>
        <fullName evidence="1">Alliinase C-terminal domain-containing protein</fullName>
    </recommendedName>
</protein>
<dbReference type="GO" id="GO:0016846">
    <property type="term" value="F:carbon-sulfur lyase activity"/>
    <property type="evidence" value="ECO:0007669"/>
    <property type="project" value="InterPro"/>
</dbReference>
<evidence type="ECO:0000259" key="1">
    <source>
        <dbReference type="Pfam" id="PF04864"/>
    </source>
</evidence>
<organism evidence="2 3">
    <name type="scientific">Trapa incisa</name>
    <dbReference type="NCBI Taxonomy" id="236973"/>
    <lineage>
        <taxon>Eukaryota</taxon>
        <taxon>Viridiplantae</taxon>
        <taxon>Streptophyta</taxon>
        <taxon>Embryophyta</taxon>
        <taxon>Tracheophyta</taxon>
        <taxon>Spermatophyta</taxon>
        <taxon>Magnoliopsida</taxon>
        <taxon>eudicotyledons</taxon>
        <taxon>Gunneridae</taxon>
        <taxon>Pentapetalae</taxon>
        <taxon>rosids</taxon>
        <taxon>malvids</taxon>
        <taxon>Myrtales</taxon>
        <taxon>Lythraceae</taxon>
        <taxon>Trapa</taxon>
    </lineage>
</organism>
<gene>
    <name evidence="2" type="ORF">SAY87_006305</name>
</gene>